<keyword evidence="2 6" id="KW-0132">Cell division</keyword>
<dbReference type="InterPro" id="IPR005526">
    <property type="entry name" value="Septum_form_inhib_MinC_C"/>
</dbReference>
<evidence type="ECO:0000313" key="10">
    <source>
        <dbReference type="Proteomes" id="UP000051256"/>
    </source>
</evidence>
<dbReference type="SUPFAM" id="SSF63848">
    <property type="entry name" value="Cell-division inhibitor MinC, C-terminal domain"/>
    <property type="match status" value="1"/>
</dbReference>
<feature type="domain" description="Septum formation inhibitor MinC C-terminal" evidence="7">
    <location>
        <begin position="104"/>
        <end position="194"/>
    </location>
</feature>
<comment type="subunit">
    <text evidence="5 6">Interacts with MinD and FtsZ.</text>
</comment>
<dbReference type="GO" id="GO:0000902">
    <property type="term" value="P:cell morphogenesis"/>
    <property type="evidence" value="ECO:0007669"/>
    <property type="project" value="InterPro"/>
</dbReference>
<dbReference type="EMBL" id="AYZR01000008">
    <property type="protein sequence ID" value="KRM93666.1"/>
    <property type="molecule type" value="Genomic_DNA"/>
</dbReference>
<dbReference type="GO" id="GO:1901891">
    <property type="term" value="P:regulation of cell septum assembly"/>
    <property type="evidence" value="ECO:0007669"/>
    <property type="project" value="InterPro"/>
</dbReference>
<proteinExistence type="inferred from homology"/>
<comment type="caution">
    <text evidence="9">The sequence shown here is derived from an EMBL/GenBank/DDBJ whole genome shotgun (WGS) entry which is preliminary data.</text>
</comment>
<keyword evidence="3 6" id="KW-0717">Septation</keyword>
<dbReference type="InterPro" id="IPR036145">
    <property type="entry name" value="MinC_C_sf"/>
</dbReference>
<dbReference type="Gene3D" id="2.160.20.70">
    <property type="match status" value="1"/>
</dbReference>
<evidence type="ECO:0000256" key="3">
    <source>
        <dbReference type="ARBA" id="ARBA00023210"/>
    </source>
</evidence>
<dbReference type="RefSeq" id="WP_056978212.1">
    <property type="nucleotide sequence ID" value="NZ_AYZR01000008.1"/>
</dbReference>
<dbReference type="Pfam" id="PF22642">
    <property type="entry name" value="MinC_N_1"/>
    <property type="match status" value="1"/>
</dbReference>
<keyword evidence="4 6" id="KW-0131">Cell cycle</keyword>
<gene>
    <name evidence="6" type="primary">minC</name>
    <name evidence="9" type="ORF">FC56_GL000383</name>
</gene>
<comment type="similarity">
    <text evidence="1 6">Belongs to the MinC family.</text>
</comment>
<feature type="domain" description="Septum site-determining protein MinC N-terminal" evidence="8">
    <location>
        <begin position="5"/>
        <end position="82"/>
    </location>
</feature>
<name>A0A0R2CRQ3_9LACO</name>
<comment type="function">
    <text evidence="6">Cell division inhibitor that blocks the formation of polar Z ring septums. Rapidly oscillates between the poles of the cell to destabilize FtsZ filaments that have formed before they mature into polar Z rings. Prevents FtsZ polymerization.</text>
</comment>
<evidence type="ECO:0000256" key="4">
    <source>
        <dbReference type="ARBA" id="ARBA00023306"/>
    </source>
</evidence>
<dbReference type="InterPro" id="IPR055219">
    <property type="entry name" value="MinC_N_1"/>
</dbReference>
<organism evidence="9 10">
    <name type="scientific">Lentilactobacillus senioris DSM 24302 = JCM 17472</name>
    <dbReference type="NCBI Taxonomy" id="1423802"/>
    <lineage>
        <taxon>Bacteria</taxon>
        <taxon>Bacillati</taxon>
        <taxon>Bacillota</taxon>
        <taxon>Bacilli</taxon>
        <taxon>Lactobacillales</taxon>
        <taxon>Lactobacillaceae</taxon>
        <taxon>Lentilactobacillus</taxon>
    </lineage>
</organism>
<protein>
    <recommendedName>
        <fullName evidence="6">Probable septum site-determining protein MinC</fullName>
    </recommendedName>
</protein>
<reference evidence="9 10" key="1">
    <citation type="journal article" date="2015" name="Genome Announc.">
        <title>Expanding the biotechnology potential of lactobacilli through comparative genomics of 213 strains and associated genera.</title>
        <authorList>
            <person name="Sun Z."/>
            <person name="Harris H.M."/>
            <person name="McCann A."/>
            <person name="Guo C."/>
            <person name="Argimon S."/>
            <person name="Zhang W."/>
            <person name="Yang X."/>
            <person name="Jeffery I.B."/>
            <person name="Cooney J.C."/>
            <person name="Kagawa T.F."/>
            <person name="Liu W."/>
            <person name="Song Y."/>
            <person name="Salvetti E."/>
            <person name="Wrobel A."/>
            <person name="Rasinkangas P."/>
            <person name="Parkhill J."/>
            <person name="Rea M.C."/>
            <person name="O'Sullivan O."/>
            <person name="Ritari J."/>
            <person name="Douillard F.P."/>
            <person name="Paul Ross R."/>
            <person name="Yang R."/>
            <person name="Briner A.E."/>
            <person name="Felis G.E."/>
            <person name="de Vos W.M."/>
            <person name="Barrangou R."/>
            <person name="Klaenhammer T.R."/>
            <person name="Caufield P.W."/>
            <person name="Cui Y."/>
            <person name="Zhang H."/>
            <person name="O'Toole P.W."/>
        </authorList>
    </citation>
    <scope>NUCLEOTIDE SEQUENCE [LARGE SCALE GENOMIC DNA]</scope>
    <source>
        <strain evidence="9 10">DSM 24302</strain>
    </source>
</reference>
<evidence type="ECO:0000256" key="1">
    <source>
        <dbReference type="ARBA" id="ARBA00006291"/>
    </source>
</evidence>
<dbReference type="STRING" id="1423802.FC56_GL000383"/>
<dbReference type="AlphaFoldDB" id="A0A0R2CRQ3"/>
<dbReference type="HAMAP" id="MF_00267">
    <property type="entry name" value="MinC"/>
    <property type="match status" value="1"/>
</dbReference>
<dbReference type="GO" id="GO:0000917">
    <property type="term" value="P:division septum assembly"/>
    <property type="evidence" value="ECO:0007669"/>
    <property type="project" value="UniProtKB-KW"/>
</dbReference>
<dbReference type="PANTHER" id="PTHR34108">
    <property type="entry name" value="SEPTUM SITE-DETERMINING PROTEIN MINC"/>
    <property type="match status" value="1"/>
</dbReference>
<evidence type="ECO:0000259" key="7">
    <source>
        <dbReference type="Pfam" id="PF03775"/>
    </source>
</evidence>
<dbReference type="PANTHER" id="PTHR34108:SF1">
    <property type="entry name" value="SEPTUM SITE-DETERMINING PROTEIN MINC"/>
    <property type="match status" value="1"/>
</dbReference>
<keyword evidence="10" id="KW-1185">Reference proteome</keyword>
<dbReference type="PATRIC" id="fig|1423802.4.peg.394"/>
<dbReference type="Gene3D" id="3.30.160.540">
    <property type="match status" value="1"/>
</dbReference>
<evidence type="ECO:0000259" key="8">
    <source>
        <dbReference type="Pfam" id="PF22642"/>
    </source>
</evidence>
<dbReference type="InterPro" id="IPR013033">
    <property type="entry name" value="MinC"/>
</dbReference>
<dbReference type="Pfam" id="PF03775">
    <property type="entry name" value="MinC_C"/>
    <property type="match status" value="1"/>
</dbReference>
<dbReference type="InterPro" id="IPR016098">
    <property type="entry name" value="CAP/MinC_C"/>
</dbReference>
<evidence type="ECO:0000256" key="5">
    <source>
        <dbReference type="ARBA" id="ARBA00046874"/>
    </source>
</evidence>
<accession>A0A0R2CRQ3</accession>
<evidence type="ECO:0000256" key="6">
    <source>
        <dbReference type="HAMAP-Rule" id="MF_00267"/>
    </source>
</evidence>
<sequence>MEATTLKGTQDGYEIILNDQAAMDAAFETLEKILDGLKTQMATSDKHITFDIITGNRLLTSAQRQRLENIFANYQLFSIHKVISNVITKEKAQRMKDLENVHILDRVIRNGQEVNVEGDVLFLGQIHQGGKLFVSGNIFVMGTVEGIVQAGFPNIESKFIIGDIKTAQQVRIGEQFEILDDSTRSKIKTNTVIYVNDLHTLAFGELEDLKQISPKFFNQIGGTING</sequence>
<evidence type="ECO:0000313" key="9">
    <source>
        <dbReference type="EMBL" id="KRM93666.1"/>
    </source>
</evidence>
<evidence type="ECO:0000256" key="2">
    <source>
        <dbReference type="ARBA" id="ARBA00022618"/>
    </source>
</evidence>
<dbReference type="Proteomes" id="UP000051256">
    <property type="component" value="Unassembled WGS sequence"/>
</dbReference>